<organism evidence="15 16">
    <name type="scientific">Exobacillus caeni</name>
    <dbReference type="NCBI Taxonomy" id="2574798"/>
    <lineage>
        <taxon>Bacteria</taxon>
        <taxon>Bacillati</taxon>
        <taxon>Bacillota</taxon>
        <taxon>Bacilli</taxon>
        <taxon>Bacillales</taxon>
        <taxon>Guptibacillaceae</taxon>
        <taxon>Exobacillus</taxon>
    </lineage>
</organism>
<dbReference type="Pfam" id="PF00512">
    <property type="entry name" value="HisKA"/>
    <property type="match status" value="1"/>
</dbReference>
<feature type="transmembrane region" description="Helical" evidence="10">
    <location>
        <begin position="177"/>
        <end position="200"/>
    </location>
</feature>
<dbReference type="PROSITE" id="PS50109">
    <property type="entry name" value="HIS_KIN"/>
    <property type="match status" value="1"/>
</dbReference>
<feature type="transmembrane region" description="Helical" evidence="10">
    <location>
        <begin position="43"/>
        <end position="66"/>
    </location>
</feature>
<dbReference type="Pfam" id="PF03707">
    <property type="entry name" value="MHYT"/>
    <property type="match status" value="2"/>
</dbReference>
<dbReference type="PROSITE" id="PS50113">
    <property type="entry name" value="PAC"/>
    <property type="match status" value="1"/>
</dbReference>
<dbReference type="Pfam" id="PF00989">
    <property type="entry name" value="PAS"/>
    <property type="match status" value="1"/>
</dbReference>
<feature type="transmembrane region" description="Helical" evidence="10">
    <location>
        <begin position="220"/>
        <end position="240"/>
    </location>
</feature>
<dbReference type="Pfam" id="PF02518">
    <property type="entry name" value="HATPase_c"/>
    <property type="match status" value="1"/>
</dbReference>
<dbReference type="SMART" id="SM00388">
    <property type="entry name" value="HisKA"/>
    <property type="match status" value="1"/>
</dbReference>
<keyword evidence="4" id="KW-0808">Transferase</keyword>
<dbReference type="InterPro" id="IPR004358">
    <property type="entry name" value="Sig_transdc_His_kin-like_C"/>
</dbReference>
<evidence type="ECO:0000256" key="3">
    <source>
        <dbReference type="ARBA" id="ARBA00022553"/>
    </source>
</evidence>
<dbReference type="GO" id="GO:0000155">
    <property type="term" value="F:phosphorelay sensor kinase activity"/>
    <property type="evidence" value="ECO:0007669"/>
    <property type="project" value="InterPro"/>
</dbReference>
<keyword evidence="10" id="KW-1133">Transmembrane helix</keyword>
<dbReference type="RefSeq" id="WP_138125506.1">
    <property type="nucleotide sequence ID" value="NZ_SWLG01000005.1"/>
</dbReference>
<dbReference type="InterPro" id="IPR036890">
    <property type="entry name" value="HATPase_C_sf"/>
</dbReference>
<dbReference type="Gene3D" id="3.30.565.10">
    <property type="entry name" value="Histidine kinase-like ATPase, C-terminal domain"/>
    <property type="match status" value="1"/>
</dbReference>
<gene>
    <name evidence="15" type="ORF">FCL54_08990</name>
</gene>
<dbReference type="Proteomes" id="UP000308230">
    <property type="component" value="Unassembled WGS sequence"/>
</dbReference>
<reference evidence="15 16" key="1">
    <citation type="submission" date="2019-04" db="EMBL/GenBank/DDBJ databases">
        <title>Bacillus caeni sp. nov., a bacterium isolated from mangrove sediment.</title>
        <authorList>
            <person name="Huang H."/>
            <person name="Mo K."/>
            <person name="Hu Y."/>
        </authorList>
    </citation>
    <scope>NUCLEOTIDE SEQUENCE [LARGE SCALE GENOMIC DNA]</scope>
    <source>
        <strain evidence="15 16">HB172195</strain>
    </source>
</reference>
<evidence type="ECO:0000259" key="12">
    <source>
        <dbReference type="PROSITE" id="PS50112"/>
    </source>
</evidence>
<dbReference type="Gene3D" id="3.30.450.20">
    <property type="entry name" value="PAS domain"/>
    <property type="match status" value="1"/>
</dbReference>
<feature type="domain" description="MHYT" evidence="14">
    <location>
        <begin position="8"/>
        <end position="201"/>
    </location>
</feature>
<keyword evidence="3" id="KW-0597">Phosphoprotein</keyword>
<evidence type="ECO:0000256" key="6">
    <source>
        <dbReference type="ARBA" id="ARBA00022777"/>
    </source>
</evidence>
<accession>A0A5R9F4J0</accession>
<dbReference type="AlphaFoldDB" id="A0A5R9F4J0"/>
<dbReference type="EMBL" id="SWLG01000005">
    <property type="protein sequence ID" value="TLS37941.1"/>
    <property type="molecule type" value="Genomic_DNA"/>
</dbReference>
<dbReference type="GO" id="GO:0005524">
    <property type="term" value="F:ATP binding"/>
    <property type="evidence" value="ECO:0007669"/>
    <property type="project" value="UniProtKB-KW"/>
</dbReference>
<dbReference type="PANTHER" id="PTHR43065:SF34">
    <property type="entry name" value="SPORULATION KINASE A"/>
    <property type="match status" value="1"/>
</dbReference>
<feature type="transmembrane region" description="Helical" evidence="10">
    <location>
        <begin position="78"/>
        <end position="99"/>
    </location>
</feature>
<dbReference type="Gene3D" id="1.10.287.130">
    <property type="match status" value="1"/>
</dbReference>
<dbReference type="OrthoDB" id="9815750at2"/>
<dbReference type="InterPro" id="IPR000014">
    <property type="entry name" value="PAS"/>
</dbReference>
<dbReference type="SUPFAM" id="SSF55874">
    <property type="entry name" value="ATPase domain of HSP90 chaperone/DNA topoisomerase II/histidine kinase"/>
    <property type="match status" value="1"/>
</dbReference>
<dbReference type="InterPro" id="IPR036097">
    <property type="entry name" value="HisK_dim/P_sf"/>
</dbReference>
<keyword evidence="8" id="KW-0749">Sporulation</keyword>
<keyword evidence="7" id="KW-0067">ATP-binding</keyword>
<evidence type="ECO:0000256" key="10">
    <source>
        <dbReference type="PROSITE-ProRule" id="PRU00244"/>
    </source>
</evidence>
<feature type="domain" description="PAC" evidence="13">
    <location>
        <begin position="328"/>
        <end position="379"/>
    </location>
</feature>
<evidence type="ECO:0000256" key="8">
    <source>
        <dbReference type="ARBA" id="ARBA00022969"/>
    </source>
</evidence>
<comment type="caution">
    <text evidence="15">The sequence shown here is derived from an EMBL/GenBank/DDBJ whole genome shotgun (WGS) entry which is preliminary data.</text>
</comment>
<dbReference type="SMART" id="SM00091">
    <property type="entry name" value="PAS"/>
    <property type="match status" value="1"/>
</dbReference>
<keyword evidence="16" id="KW-1185">Reference proteome</keyword>
<dbReference type="EC" id="2.7.13.3" evidence="2"/>
<dbReference type="NCBIfam" id="TIGR00229">
    <property type="entry name" value="sensory_box"/>
    <property type="match status" value="1"/>
</dbReference>
<evidence type="ECO:0000259" key="13">
    <source>
        <dbReference type="PROSITE" id="PS50113"/>
    </source>
</evidence>
<keyword evidence="5" id="KW-0547">Nucleotide-binding</keyword>
<protein>
    <recommendedName>
        <fullName evidence="2">histidine kinase</fullName>
        <ecNumber evidence="2">2.7.13.3</ecNumber>
    </recommendedName>
</protein>
<dbReference type="PROSITE" id="PS50112">
    <property type="entry name" value="PAS"/>
    <property type="match status" value="1"/>
</dbReference>
<evidence type="ECO:0000256" key="9">
    <source>
        <dbReference type="ARBA" id="ARBA00023012"/>
    </source>
</evidence>
<name>A0A5R9F4J0_9BACL</name>
<keyword evidence="9" id="KW-0902">Two-component regulatory system</keyword>
<keyword evidence="10" id="KW-0812">Transmembrane</keyword>
<feature type="domain" description="Histidine kinase" evidence="11">
    <location>
        <begin position="392"/>
        <end position="599"/>
    </location>
</feature>
<dbReference type="InterPro" id="IPR000700">
    <property type="entry name" value="PAS-assoc_C"/>
</dbReference>
<dbReference type="CDD" id="cd00082">
    <property type="entry name" value="HisKA"/>
    <property type="match status" value="1"/>
</dbReference>
<dbReference type="PROSITE" id="PS50924">
    <property type="entry name" value="MHYT"/>
    <property type="match status" value="1"/>
</dbReference>
<keyword evidence="6" id="KW-0418">Kinase</keyword>
<keyword evidence="10" id="KW-0472">Membrane</keyword>
<dbReference type="PRINTS" id="PR00344">
    <property type="entry name" value="BCTRLSENSOR"/>
</dbReference>
<evidence type="ECO:0000256" key="4">
    <source>
        <dbReference type="ARBA" id="ARBA00022679"/>
    </source>
</evidence>
<dbReference type="InterPro" id="IPR035965">
    <property type="entry name" value="PAS-like_dom_sf"/>
</dbReference>
<proteinExistence type="predicted"/>
<evidence type="ECO:0000313" key="16">
    <source>
        <dbReference type="Proteomes" id="UP000308230"/>
    </source>
</evidence>
<evidence type="ECO:0000256" key="1">
    <source>
        <dbReference type="ARBA" id="ARBA00000085"/>
    </source>
</evidence>
<dbReference type="CDD" id="cd00130">
    <property type="entry name" value="PAS"/>
    <property type="match status" value="1"/>
</dbReference>
<sequence length="604" mass="67481">MESFSTNYNSFIVTLSVVIAIIYSFTAFDLFSRKHDENSKNGIPWLLAAAFTLGTGYWTMHFVGMLAIKLSSPVDYRLIGVVLTLGIAITGSAVTLAVIKKRESNVYSVALGSIFMSATALMVHFAGMAAVNFNATITYNSFLLTLAITVLLVFSFFSLWVLCYEQRFFKTPLLKKLVASIIAGTGISFMHYTTLIAASFTPISSGQEVFSGYSFEKDFAAPFLIITALVIVTVLVLISVMRDRQLARKATELIESENRYNSMVENNPDGVFLIDMYGHFIRINRALEDITGYTAEEAMNQPFLNLIPEDYHEQTFRCFEDTKKGQPQKCETMVHHKYGDKVVLKITTIPHIVNGKVKGIIGIAKDVTELNMAEELIRRSEKLTAVGELAAGVAHEIRNPLTSLKGFTSILHSSSEDKKNKEFLEIMLSEIDRINFIVSEFMMLAKPDKKNFQTQNLISILQHVIALLGTQAIMKNIRLIPEYEVNQIQVDCEENQLKQVFVNVIKNAIEAMEGGGKVQVKVNLHDQNRVKISIIDHGTGIPKDKLDKVGQPFFTLKESGTGLGLMVSFKIIQNHNGIMQIESKENKGTKVEIILPIKKNEQNT</sequence>
<feature type="transmembrane region" description="Helical" evidence="10">
    <location>
        <begin position="12"/>
        <end position="31"/>
    </location>
</feature>
<evidence type="ECO:0000313" key="15">
    <source>
        <dbReference type="EMBL" id="TLS37941.1"/>
    </source>
</evidence>
<dbReference type="SUPFAM" id="SSF47384">
    <property type="entry name" value="Homodimeric domain of signal transducing histidine kinase"/>
    <property type="match status" value="1"/>
</dbReference>
<evidence type="ECO:0000256" key="2">
    <source>
        <dbReference type="ARBA" id="ARBA00012438"/>
    </source>
</evidence>
<dbReference type="GO" id="GO:0030435">
    <property type="term" value="P:sporulation resulting in formation of a cellular spore"/>
    <property type="evidence" value="ECO:0007669"/>
    <property type="project" value="UniProtKB-KW"/>
</dbReference>
<feature type="transmembrane region" description="Helical" evidence="10">
    <location>
        <begin position="142"/>
        <end position="165"/>
    </location>
</feature>
<evidence type="ECO:0000256" key="5">
    <source>
        <dbReference type="ARBA" id="ARBA00022741"/>
    </source>
</evidence>
<dbReference type="InterPro" id="IPR003661">
    <property type="entry name" value="HisK_dim/P_dom"/>
</dbReference>
<dbReference type="SMART" id="SM00387">
    <property type="entry name" value="HATPase_c"/>
    <property type="match status" value="1"/>
</dbReference>
<dbReference type="SUPFAM" id="SSF55785">
    <property type="entry name" value="PYP-like sensor domain (PAS domain)"/>
    <property type="match status" value="1"/>
</dbReference>
<dbReference type="PANTHER" id="PTHR43065">
    <property type="entry name" value="SENSOR HISTIDINE KINASE"/>
    <property type="match status" value="1"/>
</dbReference>
<dbReference type="GO" id="GO:0016020">
    <property type="term" value="C:membrane"/>
    <property type="evidence" value="ECO:0007669"/>
    <property type="project" value="UniProtKB-UniRule"/>
</dbReference>
<dbReference type="InterPro" id="IPR003594">
    <property type="entry name" value="HATPase_dom"/>
</dbReference>
<feature type="transmembrane region" description="Helical" evidence="10">
    <location>
        <begin position="106"/>
        <end position="130"/>
    </location>
</feature>
<dbReference type="InterPro" id="IPR005330">
    <property type="entry name" value="MHYT_dom"/>
</dbReference>
<evidence type="ECO:0000259" key="14">
    <source>
        <dbReference type="PROSITE" id="PS50924"/>
    </source>
</evidence>
<dbReference type="InterPro" id="IPR013767">
    <property type="entry name" value="PAS_fold"/>
</dbReference>
<evidence type="ECO:0000256" key="7">
    <source>
        <dbReference type="ARBA" id="ARBA00022840"/>
    </source>
</evidence>
<feature type="domain" description="PAS" evidence="12">
    <location>
        <begin position="256"/>
        <end position="326"/>
    </location>
</feature>
<evidence type="ECO:0000259" key="11">
    <source>
        <dbReference type="PROSITE" id="PS50109"/>
    </source>
</evidence>
<dbReference type="FunFam" id="1.10.287.130:FF:000040">
    <property type="entry name" value="PAS domain-containing sensor histidine kinase"/>
    <property type="match status" value="1"/>
</dbReference>
<comment type="catalytic activity">
    <reaction evidence="1">
        <text>ATP + protein L-histidine = ADP + protein N-phospho-L-histidine.</text>
        <dbReference type="EC" id="2.7.13.3"/>
    </reaction>
</comment>
<dbReference type="InterPro" id="IPR005467">
    <property type="entry name" value="His_kinase_dom"/>
</dbReference>